<dbReference type="Proteomes" id="UP000315295">
    <property type="component" value="Unassembled WGS sequence"/>
</dbReference>
<evidence type="ECO:0000313" key="3">
    <source>
        <dbReference type="Proteomes" id="UP000315295"/>
    </source>
</evidence>
<feature type="region of interest" description="Disordered" evidence="1">
    <location>
        <begin position="1"/>
        <end position="23"/>
    </location>
</feature>
<name>A0A540L9I1_MALBA</name>
<dbReference type="AlphaFoldDB" id="A0A540L9I1"/>
<comment type="caution">
    <text evidence="2">The sequence shown here is derived from an EMBL/GenBank/DDBJ whole genome shotgun (WGS) entry which is preliminary data.</text>
</comment>
<gene>
    <name evidence="2" type="ORF">C1H46_031306</name>
</gene>
<reference evidence="2 3" key="1">
    <citation type="journal article" date="2019" name="G3 (Bethesda)">
        <title>Sequencing of a Wild Apple (Malus baccata) Genome Unravels the Differences Between Cultivated and Wild Apple Species Regarding Disease Resistance and Cold Tolerance.</title>
        <authorList>
            <person name="Chen X."/>
        </authorList>
    </citation>
    <scope>NUCLEOTIDE SEQUENCE [LARGE SCALE GENOMIC DNA]</scope>
    <source>
        <strain evidence="3">cv. Shandingzi</strain>
        <tissue evidence="2">Leaves</tissue>
    </source>
</reference>
<dbReference type="PANTHER" id="PTHR34539:SF19">
    <property type="entry name" value="T6J4.11 PROTEIN"/>
    <property type="match status" value="1"/>
</dbReference>
<proteinExistence type="predicted"/>
<accession>A0A540L9I1</accession>
<keyword evidence="3" id="KW-1185">Reference proteome</keyword>
<evidence type="ECO:0000256" key="1">
    <source>
        <dbReference type="SAM" id="MobiDB-lite"/>
    </source>
</evidence>
<dbReference type="PANTHER" id="PTHR34539">
    <property type="entry name" value="T6J4.11 PROTEIN"/>
    <property type="match status" value="1"/>
</dbReference>
<dbReference type="EMBL" id="VIEB01000691">
    <property type="protein sequence ID" value="TQD83144.1"/>
    <property type="molecule type" value="Genomic_DNA"/>
</dbReference>
<protein>
    <submittedName>
        <fullName evidence="2">Uncharacterized protein</fullName>
    </submittedName>
</protein>
<evidence type="ECO:0000313" key="2">
    <source>
        <dbReference type="EMBL" id="TQD83144.1"/>
    </source>
</evidence>
<sequence length="101" mass="11367">MEDHTPTNKKRDRDNSDDLVHDSAEVKRLREDLLGFLDDSDTDPTTQDINSVMKSFEEEIAVATTFCQSSPRPASETLLAPWPVVDLTSKSGESKPDLRYI</sequence>
<dbReference type="STRING" id="106549.A0A540L9I1"/>
<organism evidence="2 3">
    <name type="scientific">Malus baccata</name>
    <name type="common">Siberian crab apple</name>
    <name type="synonym">Pyrus baccata</name>
    <dbReference type="NCBI Taxonomy" id="106549"/>
    <lineage>
        <taxon>Eukaryota</taxon>
        <taxon>Viridiplantae</taxon>
        <taxon>Streptophyta</taxon>
        <taxon>Embryophyta</taxon>
        <taxon>Tracheophyta</taxon>
        <taxon>Spermatophyta</taxon>
        <taxon>Magnoliopsida</taxon>
        <taxon>eudicotyledons</taxon>
        <taxon>Gunneridae</taxon>
        <taxon>Pentapetalae</taxon>
        <taxon>rosids</taxon>
        <taxon>fabids</taxon>
        <taxon>Rosales</taxon>
        <taxon>Rosaceae</taxon>
        <taxon>Amygdaloideae</taxon>
        <taxon>Maleae</taxon>
        <taxon>Malus</taxon>
    </lineage>
</organism>